<gene>
    <name evidence="3" type="ORF">MalAC0309_1003</name>
</gene>
<dbReference type="AlphaFoldDB" id="A0A0U4WVL6"/>
<evidence type="ECO:0000313" key="3">
    <source>
        <dbReference type="EMBL" id="BAU31866.1"/>
    </source>
</evidence>
<reference evidence="4" key="1">
    <citation type="submission" date="2015-12" db="EMBL/GenBank/DDBJ databases">
        <authorList>
            <person name="Shamseldin A."/>
            <person name="Moawad H."/>
            <person name="Abd El-Rahim W.M."/>
            <person name="Sadowsky M.J."/>
        </authorList>
    </citation>
    <scope>NUCLEOTIDE SEQUENCE [LARGE SCALE GENOMIC DNA]</scope>
    <source>
        <strain evidence="4">JAM AC0309</strain>
    </source>
</reference>
<reference evidence="3 4" key="2">
    <citation type="submission" date="2016-01" db="EMBL/GenBank/DDBJ databases">
        <title>Microcella alkaliphila JAM AC0309 whole genome shotgun sequence.</title>
        <authorList>
            <person name="Kurata A."/>
            <person name="Hirose Y."/>
            <person name="Kishimoto N."/>
            <person name="Kobayashi T."/>
        </authorList>
    </citation>
    <scope>NUCLEOTIDE SEQUENCE [LARGE SCALE GENOMIC DNA]</scope>
    <source>
        <strain evidence="3 4">JAM AC0309</strain>
    </source>
</reference>
<dbReference type="PROSITE" id="PS51257">
    <property type="entry name" value="PROKAR_LIPOPROTEIN"/>
    <property type="match status" value="1"/>
</dbReference>
<evidence type="ECO:0000256" key="1">
    <source>
        <dbReference type="SAM" id="MobiDB-lite"/>
    </source>
</evidence>
<dbReference type="KEGG" id="malk:MalAC0309_1003"/>
<dbReference type="RefSeq" id="WP_096421034.1">
    <property type="nucleotide sequence ID" value="NZ_AP017315.1"/>
</dbReference>
<evidence type="ECO:0000256" key="2">
    <source>
        <dbReference type="SAM" id="SignalP"/>
    </source>
</evidence>
<dbReference type="Pfam" id="PF11259">
    <property type="entry name" value="DUF3060"/>
    <property type="match status" value="1"/>
</dbReference>
<feature type="compositionally biased region" description="Acidic residues" evidence="1">
    <location>
        <begin position="174"/>
        <end position="185"/>
    </location>
</feature>
<feature type="compositionally biased region" description="Polar residues" evidence="1">
    <location>
        <begin position="161"/>
        <end position="172"/>
    </location>
</feature>
<feature type="region of interest" description="Disordered" evidence="1">
    <location>
        <begin position="159"/>
        <end position="185"/>
    </location>
</feature>
<dbReference type="EMBL" id="AP017315">
    <property type="protein sequence ID" value="BAU31866.1"/>
    <property type="molecule type" value="Genomic_DNA"/>
</dbReference>
<evidence type="ECO:0008006" key="5">
    <source>
        <dbReference type="Google" id="ProtNLM"/>
    </source>
</evidence>
<organism evidence="3 4">
    <name type="scientific">Microcella alkaliphila</name>
    <dbReference type="NCBI Taxonomy" id="279828"/>
    <lineage>
        <taxon>Bacteria</taxon>
        <taxon>Bacillati</taxon>
        <taxon>Actinomycetota</taxon>
        <taxon>Actinomycetes</taxon>
        <taxon>Micrococcales</taxon>
        <taxon>Microbacteriaceae</taxon>
        <taxon>Microcella</taxon>
    </lineage>
</organism>
<feature type="region of interest" description="Disordered" evidence="1">
    <location>
        <begin position="29"/>
        <end position="53"/>
    </location>
</feature>
<dbReference type="OrthoDB" id="4949752at2"/>
<protein>
    <recommendedName>
        <fullName evidence="5">DUF3060 family protein</fullName>
    </recommendedName>
</protein>
<evidence type="ECO:0000313" key="4">
    <source>
        <dbReference type="Proteomes" id="UP000218965"/>
    </source>
</evidence>
<dbReference type="Proteomes" id="UP000218965">
    <property type="component" value="Chromosome"/>
</dbReference>
<feature type="signal peptide" evidence="2">
    <location>
        <begin position="1"/>
        <end position="22"/>
    </location>
</feature>
<keyword evidence="2" id="KW-0732">Signal</keyword>
<feature type="chain" id="PRO_5039163861" description="DUF3060 family protein" evidence="2">
    <location>
        <begin position="23"/>
        <end position="185"/>
    </location>
</feature>
<proteinExistence type="predicted"/>
<accession>A0A0U4WVL6</accession>
<name>A0A0U4WVL6_9MICO</name>
<dbReference type="InterPro" id="IPR021417">
    <property type="entry name" value="DUF3060"/>
</dbReference>
<sequence length="185" mass="18626">MTRTLNRLPLALGALVSAAALAGCSSMAGSASSNPTGIDPIEQRPSADASVDPESGAWLVPLTRGGEFETTQNGLTVTIVCDGGGDVDIDANDVVATIVGNCEEIEVDGSNNIVSAENAEEIDVDGANNEITAGDVVEIEVEGTGNVITTTSAIEIEAEGSGNTVRFGSGSPTIDDEGSNDISAE</sequence>